<accession>B9SDA1</accession>
<dbReference type="STRING" id="3988.B9SDA1"/>
<dbReference type="PANTHER" id="PTHR11566:SF173">
    <property type="entry name" value="DYNAMIN-RELATED PROTEIN 4C"/>
    <property type="match status" value="1"/>
</dbReference>
<dbReference type="PANTHER" id="PTHR11566">
    <property type="entry name" value="DYNAMIN"/>
    <property type="match status" value="1"/>
</dbReference>
<dbReference type="InterPro" id="IPR022812">
    <property type="entry name" value="Dynamin"/>
</dbReference>
<evidence type="ECO:0000259" key="2">
    <source>
        <dbReference type="Pfam" id="PF01031"/>
    </source>
</evidence>
<dbReference type="Proteomes" id="UP000008311">
    <property type="component" value="Unassembled WGS sequence"/>
</dbReference>
<sequence>MVGIPVLAQKLTLIQATTIPRCLPDIVRNINEKLNANISELNKLPKTMSSVCEAMTALMGIIGAAKESLRKILLRGELDEYPDDRRMHCTARLVLEEAMGIQLPNFLSRSAFKAILWRKIEGISNMPVRFVKKVWQHIEGVIIYVLNSDNYHQLQCSTRRAFQNIIAKMKEQSTNWVRKMVQMEKLTDYTCNSEYSREWNINIAGLGEVAVGDLRKHRKILHLAFDLKMRMIAYWKVVLWRLVDTMALHLQNSIQNLVNKEMELEIIDVSDGKAREPESKHQGAKGVVQGGSIRNHEQDNFK</sequence>
<organism evidence="3 4">
    <name type="scientific">Ricinus communis</name>
    <name type="common">Castor bean</name>
    <dbReference type="NCBI Taxonomy" id="3988"/>
    <lineage>
        <taxon>Eukaryota</taxon>
        <taxon>Viridiplantae</taxon>
        <taxon>Streptophyta</taxon>
        <taxon>Embryophyta</taxon>
        <taxon>Tracheophyta</taxon>
        <taxon>Spermatophyta</taxon>
        <taxon>Magnoliopsida</taxon>
        <taxon>eudicotyledons</taxon>
        <taxon>Gunneridae</taxon>
        <taxon>Pentapetalae</taxon>
        <taxon>rosids</taxon>
        <taxon>fabids</taxon>
        <taxon>Malpighiales</taxon>
        <taxon>Euphorbiaceae</taxon>
        <taxon>Acalyphoideae</taxon>
        <taxon>Acalypheae</taxon>
        <taxon>Ricinus</taxon>
    </lineage>
</organism>
<proteinExistence type="predicted"/>
<protein>
    <submittedName>
        <fullName evidence="3">Interferon-induced GTP-binding protein mx, putative</fullName>
    </submittedName>
</protein>
<dbReference type="AlphaFoldDB" id="B9SDA1"/>
<evidence type="ECO:0000256" key="1">
    <source>
        <dbReference type="SAM" id="MobiDB-lite"/>
    </source>
</evidence>
<feature type="region of interest" description="Disordered" evidence="1">
    <location>
        <begin position="272"/>
        <end position="302"/>
    </location>
</feature>
<keyword evidence="4" id="KW-1185">Reference proteome</keyword>
<dbReference type="eggNOG" id="KOG0446">
    <property type="taxonomic scope" value="Eukaryota"/>
</dbReference>
<feature type="domain" description="Dynamin stalk" evidence="2">
    <location>
        <begin position="2"/>
        <end position="93"/>
    </location>
</feature>
<dbReference type="InterPro" id="IPR000375">
    <property type="entry name" value="Dynamin_stalk"/>
</dbReference>
<reference evidence="4" key="1">
    <citation type="journal article" date="2010" name="Nat. Biotechnol.">
        <title>Draft genome sequence of the oilseed species Ricinus communis.</title>
        <authorList>
            <person name="Chan A.P."/>
            <person name="Crabtree J."/>
            <person name="Zhao Q."/>
            <person name="Lorenzi H."/>
            <person name="Orvis J."/>
            <person name="Puiu D."/>
            <person name="Melake-Berhan A."/>
            <person name="Jones K.M."/>
            <person name="Redman J."/>
            <person name="Chen G."/>
            <person name="Cahoon E.B."/>
            <person name="Gedil M."/>
            <person name="Stanke M."/>
            <person name="Haas B.J."/>
            <person name="Wortman J.R."/>
            <person name="Fraser-Liggett C.M."/>
            <person name="Ravel J."/>
            <person name="Rabinowicz P.D."/>
        </authorList>
    </citation>
    <scope>NUCLEOTIDE SEQUENCE [LARGE SCALE GENOMIC DNA]</scope>
    <source>
        <strain evidence="4">cv. Hale</strain>
    </source>
</reference>
<dbReference type="InParanoid" id="B9SDA1"/>
<evidence type="ECO:0000313" key="4">
    <source>
        <dbReference type="Proteomes" id="UP000008311"/>
    </source>
</evidence>
<dbReference type="Gene3D" id="1.20.120.1240">
    <property type="entry name" value="Dynamin, middle domain"/>
    <property type="match status" value="1"/>
</dbReference>
<dbReference type="EMBL" id="EQ973927">
    <property type="protein sequence ID" value="EEF38338.1"/>
    <property type="molecule type" value="Genomic_DNA"/>
</dbReference>
<name>B9SDA1_RICCO</name>
<gene>
    <name evidence="3" type="ORF">RCOM_1515370</name>
</gene>
<evidence type="ECO:0000313" key="3">
    <source>
        <dbReference type="EMBL" id="EEF38338.1"/>
    </source>
</evidence>
<dbReference type="Pfam" id="PF01031">
    <property type="entry name" value="Dynamin_M"/>
    <property type="match status" value="2"/>
</dbReference>
<feature type="domain" description="Dynamin stalk" evidence="2">
    <location>
        <begin position="94"/>
        <end position="200"/>
    </location>
</feature>
<feature type="compositionally biased region" description="Basic and acidic residues" evidence="1">
    <location>
        <begin position="272"/>
        <end position="281"/>
    </location>
</feature>